<comment type="caution">
    <text evidence="2">The sequence shown here is derived from an EMBL/GenBank/DDBJ whole genome shotgun (WGS) entry which is preliminary data.</text>
</comment>
<accession>X0ZIW0</accession>
<reference evidence="2" key="1">
    <citation type="journal article" date="2014" name="Front. Microbiol.">
        <title>High frequency of phylogenetically diverse reductive dehalogenase-homologous genes in deep subseafloor sedimentary metagenomes.</title>
        <authorList>
            <person name="Kawai M."/>
            <person name="Futagami T."/>
            <person name="Toyoda A."/>
            <person name="Takaki Y."/>
            <person name="Nishi S."/>
            <person name="Hori S."/>
            <person name="Arai W."/>
            <person name="Tsubouchi T."/>
            <person name="Morono Y."/>
            <person name="Uchiyama I."/>
            <person name="Ito T."/>
            <person name="Fujiyama A."/>
            <person name="Inagaki F."/>
            <person name="Takami H."/>
        </authorList>
    </citation>
    <scope>NUCLEOTIDE SEQUENCE</scope>
    <source>
        <strain evidence="2">Expedition CK06-06</strain>
    </source>
</reference>
<gene>
    <name evidence="2" type="ORF">S01H1_75268</name>
</gene>
<name>X0ZIW0_9ZZZZ</name>
<evidence type="ECO:0000313" key="2">
    <source>
        <dbReference type="EMBL" id="GAG48261.1"/>
    </source>
</evidence>
<dbReference type="EMBL" id="BARS01050416">
    <property type="protein sequence ID" value="GAG48261.1"/>
    <property type="molecule type" value="Genomic_DNA"/>
</dbReference>
<protein>
    <submittedName>
        <fullName evidence="2">Uncharacterized protein</fullName>
    </submittedName>
</protein>
<organism evidence="2">
    <name type="scientific">marine sediment metagenome</name>
    <dbReference type="NCBI Taxonomy" id="412755"/>
    <lineage>
        <taxon>unclassified sequences</taxon>
        <taxon>metagenomes</taxon>
        <taxon>ecological metagenomes</taxon>
    </lineage>
</organism>
<evidence type="ECO:0000256" key="1">
    <source>
        <dbReference type="SAM" id="MobiDB-lite"/>
    </source>
</evidence>
<dbReference type="AlphaFoldDB" id="X0ZIW0"/>
<feature type="region of interest" description="Disordered" evidence="1">
    <location>
        <begin position="1"/>
        <end position="31"/>
    </location>
</feature>
<sequence>MRGNGAIDAELASNRPAGETHPGNLRAAADM</sequence>
<feature type="non-terminal residue" evidence="2">
    <location>
        <position position="31"/>
    </location>
</feature>
<proteinExistence type="predicted"/>